<feature type="transmembrane region" description="Helical" evidence="8">
    <location>
        <begin position="218"/>
        <end position="240"/>
    </location>
</feature>
<feature type="transmembrane region" description="Helical" evidence="8">
    <location>
        <begin position="79"/>
        <end position="104"/>
    </location>
</feature>
<dbReference type="GO" id="GO:0016020">
    <property type="term" value="C:membrane"/>
    <property type="evidence" value="ECO:0007669"/>
    <property type="project" value="UniProtKB-SubCell"/>
</dbReference>
<keyword evidence="7 8" id="KW-0472">Membrane</keyword>
<proteinExistence type="inferred from homology"/>
<evidence type="ECO:0000313" key="10">
    <source>
        <dbReference type="Proteomes" id="UP000308744"/>
    </source>
</evidence>
<protein>
    <submittedName>
        <fullName evidence="9">Spore gernimation protein</fullName>
    </submittedName>
</protein>
<evidence type="ECO:0000256" key="5">
    <source>
        <dbReference type="ARBA" id="ARBA00022692"/>
    </source>
</evidence>
<keyword evidence="5 8" id="KW-0812">Transmembrane</keyword>
<evidence type="ECO:0000256" key="8">
    <source>
        <dbReference type="SAM" id="Phobius"/>
    </source>
</evidence>
<dbReference type="Gene3D" id="1.20.1740.10">
    <property type="entry name" value="Amino acid/polyamine transporter I"/>
    <property type="match status" value="1"/>
</dbReference>
<dbReference type="Proteomes" id="UP000308744">
    <property type="component" value="Unassembled WGS sequence"/>
</dbReference>
<feature type="transmembrane region" description="Helical" evidence="8">
    <location>
        <begin position="304"/>
        <end position="322"/>
    </location>
</feature>
<dbReference type="PANTHER" id="PTHR34975">
    <property type="entry name" value="SPORE GERMINATION PROTEIN A2"/>
    <property type="match status" value="1"/>
</dbReference>
<dbReference type="RefSeq" id="WP_107897237.1">
    <property type="nucleotide sequence ID" value="NZ_PYWM01000035.1"/>
</dbReference>
<name>A0A4V5TPK5_9BACI</name>
<accession>A0A4V5TPK5</accession>
<dbReference type="EMBL" id="SZPU01000011">
    <property type="protein sequence ID" value="TKI71973.1"/>
    <property type="molecule type" value="Genomic_DNA"/>
</dbReference>
<keyword evidence="4" id="KW-0309">Germination</keyword>
<organism evidence="9 10">
    <name type="scientific">Lysinibacillus mangiferihumi</name>
    <dbReference type="NCBI Taxonomy" id="1130819"/>
    <lineage>
        <taxon>Bacteria</taxon>
        <taxon>Bacillati</taxon>
        <taxon>Bacillota</taxon>
        <taxon>Bacilli</taxon>
        <taxon>Bacillales</taxon>
        <taxon>Bacillaceae</taxon>
        <taxon>Lysinibacillus</taxon>
    </lineage>
</organism>
<dbReference type="NCBIfam" id="TIGR00912">
    <property type="entry name" value="2A0309"/>
    <property type="match status" value="1"/>
</dbReference>
<dbReference type="PANTHER" id="PTHR34975:SF2">
    <property type="entry name" value="SPORE GERMINATION PROTEIN A2"/>
    <property type="match status" value="1"/>
</dbReference>
<feature type="transmembrane region" description="Helical" evidence="8">
    <location>
        <begin position="270"/>
        <end position="292"/>
    </location>
</feature>
<evidence type="ECO:0000256" key="1">
    <source>
        <dbReference type="ARBA" id="ARBA00004141"/>
    </source>
</evidence>
<dbReference type="Pfam" id="PF03845">
    <property type="entry name" value="Spore_permease"/>
    <property type="match status" value="1"/>
</dbReference>
<evidence type="ECO:0000256" key="4">
    <source>
        <dbReference type="ARBA" id="ARBA00022544"/>
    </source>
</evidence>
<dbReference type="AlphaFoldDB" id="A0A4V5TPK5"/>
<dbReference type="GO" id="GO:0009847">
    <property type="term" value="P:spore germination"/>
    <property type="evidence" value="ECO:0007669"/>
    <property type="project" value="InterPro"/>
</dbReference>
<sequence>MENQVISARQFTIIVTFYAIGTSFLILPGTIVGEVKQDAWISSILAVLISLVIVKIFIATGNISSNMSLVEINRKVLGVWIGNVVSLTFVFFTFMTAGELLYFVSDFMNTSIMHDMSAYSFSILFGLIIILGCSLGLETFSRSAEILFPLFFIFFILFIFLISPQIRIEDIQPVLEDGPKPILYGVLLFISFFSLPMVSLLMIFPVSLRDKKEARKGFYIGTIVGGVVLIIIVTLCILVLNPNNTAHSRYPGYDLAKLITIGNFIERIEVIMAFMWIVTIFFKTLIYYYASVIGLGQILKIKNYRVLNLPLGFTLILLSYFIHPDILHSDIYNKGPWIPFVATYGLLLPLLLLVVAKIRKIN</sequence>
<evidence type="ECO:0000256" key="6">
    <source>
        <dbReference type="ARBA" id="ARBA00022989"/>
    </source>
</evidence>
<reference evidence="9 10" key="1">
    <citation type="submission" date="2019-04" db="EMBL/GenBank/DDBJ databases">
        <title>Lysinibacillus genome sequencing.</title>
        <authorList>
            <person name="Dunlap C."/>
        </authorList>
    </citation>
    <scope>NUCLEOTIDE SEQUENCE [LARGE SCALE GENOMIC DNA]</scope>
    <source>
        <strain evidence="9 10">CCTCC AB 2010389</strain>
    </source>
</reference>
<feature type="transmembrane region" description="Helical" evidence="8">
    <location>
        <begin position="144"/>
        <end position="162"/>
    </location>
</feature>
<feature type="transmembrane region" description="Helical" evidence="8">
    <location>
        <begin position="116"/>
        <end position="137"/>
    </location>
</feature>
<feature type="transmembrane region" description="Helical" evidence="8">
    <location>
        <begin position="39"/>
        <end position="58"/>
    </location>
</feature>
<dbReference type="InterPro" id="IPR004761">
    <property type="entry name" value="Spore_GerAB"/>
</dbReference>
<feature type="transmembrane region" description="Helical" evidence="8">
    <location>
        <begin position="12"/>
        <end position="33"/>
    </location>
</feature>
<comment type="subcellular location">
    <subcellularLocation>
        <location evidence="1">Membrane</location>
        <topology evidence="1">Multi-pass membrane protein</topology>
    </subcellularLocation>
</comment>
<keyword evidence="3" id="KW-0813">Transport</keyword>
<keyword evidence="6 8" id="KW-1133">Transmembrane helix</keyword>
<comment type="similarity">
    <text evidence="2">Belongs to the amino acid-polyamine-organocation (APC) superfamily. Spore germination protein (SGP) (TC 2.A.3.9) family.</text>
</comment>
<feature type="transmembrane region" description="Helical" evidence="8">
    <location>
        <begin position="182"/>
        <end position="206"/>
    </location>
</feature>
<comment type="caution">
    <text evidence="9">The sequence shown here is derived from an EMBL/GenBank/DDBJ whole genome shotgun (WGS) entry which is preliminary data.</text>
</comment>
<keyword evidence="10" id="KW-1185">Reference proteome</keyword>
<evidence type="ECO:0000256" key="2">
    <source>
        <dbReference type="ARBA" id="ARBA00007998"/>
    </source>
</evidence>
<gene>
    <name evidence="9" type="ORF">FC756_03580</name>
</gene>
<evidence type="ECO:0000256" key="3">
    <source>
        <dbReference type="ARBA" id="ARBA00022448"/>
    </source>
</evidence>
<evidence type="ECO:0000256" key="7">
    <source>
        <dbReference type="ARBA" id="ARBA00023136"/>
    </source>
</evidence>
<evidence type="ECO:0000313" key="9">
    <source>
        <dbReference type="EMBL" id="TKI71973.1"/>
    </source>
</evidence>
<feature type="transmembrane region" description="Helical" evidence="8">
    <location>
        <begin position="337"/>
        <end position="356"/>
    </location>
</feature>